<evidence type="ECO:0000313" key="2">
    <source>
        <dbReference type="EMBL" id="AWB66435.1"/>
    </source>
</evidence>
<name>A0A2S0VQE4_9ALTE</name>
<keyword evidence="1" id="KW-1133">Transmembrane helix</keyword>
<dbReference type="KEGG" id="cate:C2869_08340"/>
<keyword evidence="1" id="KW-0472">Membrane</keyword>
<organism evidence="2 3">
    <name type="scientific">Saccharobesus litoralis</name>
    <dbReference type="NCBI Taxonomy" id="2172099"/>
    <lineage>
        <taxon>Bacteria</taxon>
        <taxon>Pseudomonadati</taxon>
        <taxon>Pseudomonadota</taxon>
        <taxon>Gammaproteobacteria</taxon>
        <taxon>Alteromonadales</taxon>
        <taxon>Alteromonadaceae</taxon>
        <taxon>Saccharobesus</taxon>
    </lineage>
</organism>
<dbReference type="Proteomes" id="UP000244441">
    <property type="component" value="Chromosome"/>
</dbReference>
<sequence>MSDTDKHWLVRAKTIKYLWIGFIVVLGITILAELFIHKHDYFGLDGSFGFFGWYGFITCVAMVVVAKLLGYVLKRKEEYYDE</sequence>
<reference evidence="2 3" key="1">
    <citation type="submission" date="2018-01" db="EMBL/GenBank/DDBJ databases">
        <title>Genome sequence of a Cantenovulum-like bacteria.</title>
        <authorList>
            <person name="Tan W.R."/>
            <person name="Lau N.-S."/>
            <person name="Go F."/>
            <person name="Amirul A.-A.A."/>
        </authorList>
    </citation>
    <scope>NUCLEOTIDE SEQUENCE [LARGE SCALE GENOMIC DNA]</scope>
    <source>
        <strain evidence="2 3">CCB-QB4</strain>
    </source>
</reference>
<keyword evidence="3" id="KW-1185">Reference proteome</keyword>
<accession>A0A2S0VQE4</accession>
<gene>
    <name evidence="2" type="ORF">C2869_08340</name>
</gene>
<feature type="transmembrane region" description="Helical" evidence="1">
    <location>
        <begin position="17"/>
        <end position="36"/>
    </location>
</feature>
<dbReference type="EMBL" id="CP026604">
    <property type="protein sequence ID" value="AWB66435.1"/>
    <property type="molecule type" value="Genomic_DNA"/>
</dbReference>
<protein>
    <submittedName>
        <fullName evidence="2">Uncharacterized protein</fullName>
    </submittedName>
</protein>
<proteinExistence type="predicted"/>
<dbReference type="RefSeq" id="WP_108602498.1">
    <property type="nucleotide sequence ID" value="NZ_CP026604.1"/>
</dbReference>
<keyword evidence="1" id="KW-0812">Transmembrane</keyword>
<feature type="transmembrane region" description="Helical" evidence="1">
    <location>
        <begin position="48"/>
        <end position="73"/>
    </location>
</feature>
<evidence type="ECO:0000313" key="3">
    <source>
        <dbReference type="Proteomes" id="UP000244441"/>
    </source>
</evidence>
<evidence type="ECO:0000256" key="1">
    <source>
        <dbReference type="SAM" id="Phobius"/>
    </source>
</evidence>
<dbReference type="AlphaFoldDB" id="A0A2S0VQE4"/>
<dbReference type="OrthoDB" id="282116at2"/>